<feature type="domain" description="EF-hand" evidence="5">
    <location>
        <begin position="145"/>
        <end position="179"/>
    </location>
</feature>
<organism evidence="6 7">
    <name type="scientific">Handroanthus impetiginosus</name>
    <dbReference type="NCBI Taxonomy" id="429701"/>
    <lineage>
        <taxon>Eukaryota</taxon>
        <taxon>Viridiplantae</taxon>
        <taxon>Streptophyta</taxon>
        <taxon>Embryophyta</taxon>
        <taxon>Tracheophyta</taxon>
        <taxon>Spermatophyta</taxon>
        <taxon>Magnoliopsida</taxon>
        <taxon>eudicotyledons</taxon>
        <taxon>Gunneridae</taxon>
        <taxon>Pentapetalae</taxon>
        <taxon>asterids</taxon>
        <taxon>lamiids</taxon>
        <taxon>Lamiales</taxon>
        <taxon>Bignoniaceae</taxon>
        <taxon>Crescentiina</taxon>
        <taxon>Tabebuia alliance</taxon>
        <taxon>Handroanthus</taxon>
    </lineage>
</organism>
<dbReference type="InterPro" id="IPR039647">
    <property type="entry name" value="EF_hand_pair_protein_CML-like"/>
</dbReference>
<dbReference type="FunFam" id="1.10.238.10:FF:000003">
    <property type="entry name" value="Calmodulin A"/>
    <property type="match status" value="1"/>
</dbReference>
<sequence>MELALANTISNLLVLLFKSLCGDIENFFSSVQFFLKAYSTKWDHIVWREKQIFCACDNGETFEGEERRYFSGETMNRVGIVCGLEDINDNTSFSEKDLLSMFDEEEPSLEEIKETFGVFDVNNDGFIDASELQRVVRDLGLKEGCELEECKKMIKAYDCNGDGLIDFREFVKIMEKCLC</sequence>
<dbReference type="InterPro" id="IPR018247">
    <property type="entry name" value="EF_Hand_1_Ca_BS"/>
</dbReference>
<protein>
    <recommendedName>
        <fullName evidence="5">EF-hand domain-containing protein</fullName>
    </recommendedName>
</protein>
<dbReference type="EMBL" id="NKXS01002411">
    <property type="protein sequence ID" value="PIN13772.1"/>
    <property type="molecule type" value="Genomic_DNA"/>
</dbReference>
<feature type="signal peptide" evidence="4">
    <location>
        <begin position="1"/>
        <end position="21"/>
    </location>
</feature>
<dbReference type="PROSITE" id="PS50222">
    <property type="entry name" value="EF_HAND_2"/>
    <property type="match status" value="2"/>
</dbReference>
<feature type="chain" id="PRO_5013742133" description="EF-hand domain-containing protein" evidence="4">
    <location>
        <begin position="22"/>
        <end position="179"/>
    </location>
</feature>
<keyword evidence="1" id="KW-0479">Metal-binding</keyword>
<evidence type="ECO:0000256" key="4">
    <source>
        <dbReference type="SAM" id="SignalP"/>
    </source>
</evidence>
<dbReference type="PANTHER" id="PTHR10891">
    <property type="entry name" value="EF-HAND CALCIUM-BINDING DOMAIN CONTAINING PROTEIN"/>
    <property type="match status" value="1"/>
</dbReference>
<keyword evidence="7" id="KW-1185">Reference proteome</keyword>
<dbReference type="PROSITE" id="PS00018">
    <property type="entry name" value="EF_HAND_1"/>
    <property type="match status" value="2"/>
</dbReference>
<dbReference type="Proteomes" id="UP000231279">
    <property type="component" value="Unassembled WGS sequence"/>
</dbReference>
<dbReference type="GO" id="GO:0005509">
    <property type="term" value="F:calcium ion binding"/>
    <property type="evidence" value="ECO:0007669"/>
    <property type="project" value="InterPro"/>
</dbReference>
<dbReference type="InterPro" id="IPR011992">
    <property type="entry name" value="EF-hand-dom_pair"/>
</dbReference>
<evidence type="ECO:0000256" key="1">
    <source>
        <dbReference type="ARBA" id="ARBA00022723"/>
    </source>
</evidence>
<dbReference type="InterPro" id="IPR002048">
    <property type="entry name" value="EF_hand_dom"/>
</dbReference>
<evidence type="ECO:0000256" key="3">
    <source>
        <dbReference type="ARBA" id="ARBA00022837"/>
    </source>
</evidence>
<evidence type="ECO:0000313" key="7">
    <source>
        <dbReference type="Proteomes" id="UP000231279"/>
    </source>
</evidence>
<keyword evidence="3" id="KW-0106">Calcium</keyword>
<dbReference type="CDD" id="cd00051">
    <property type="entry name" value="EFh"/>
    <property type="match status" value="1"/>
</dbReference>
<accession>A0A2G9H8C6</accession>
<gene>
    <name evidence="6" type="ORF">CDL12_13604</name>
</gene>
<dbReference type="OrthoDB" id="26525at2759"/>
<dbReference type="SMART" id="SM00054">
    <property type="entry name" value="EFh"/>
    <property type="match status" value="2"/>
</dbReference>
<dbReference type="Gene3D" id="1.10.238.10">
    <property type="entry name" value="EF-hand"/>
    <property type="match status" value="1"/>
</dbReference>
<evidence type="ECO:0000259" key="5">
    <source>
        <dbReference type="PROSITE" id="PS50222"/>
    </source>
</evidence>
<evidence type="ECO:0000313" key="6">
    <source>
        <dbReference type="EMBL" id="PIN13772.1"/>
    </source>
</evidence>
<dbReference type="STRING" id="429701.A0A2G9H8C6"/>
<dbReference type="AlphaFoldDB" id="A0A2G9H8C6"/>
<keyword evidence="4" id="KW-0732">Signal</keyword>
<name>A0A2G9H8C6_9LAMI</name>
<dbReference type="SUPFAM" id="SSF47473">
    <property type="entry name" value="EF-hand"/>
    <property type="match status" value="1"/>
</dbReference>
<evidence type="ECO:0000256" key="2">
    <source>
        <dbReference type="ARBA" id="ARBA00022737"/>
    </source>
</evidence>
<comment type="caution">
    <text evidence="6">The sequence shown here is derived from an EMBL/GenBank/DDBJ whole genome shotgun (WGS) entry which is preliminary data.</text>
</comment>
<dbReference type="Pfam" id="PF13499">
    <property type="entry name" value="EF-hand_7"/>
    <property type="match status" value="1"/>
</dbReference>
<feature type="domain" description="EF-hand" evidence="5">
    <location>
        <begin position="107"/>
        <end position="142"/>
    </location>
</feature>
<proteinExistence type="predicted"/>
<keyword evidence="2" id="KW-0677">Repeat</keyword>
<reference evidence="7" key="1">
    <citation type="journal article" date="2018" name="Gigascience">
        <title>Genome assembly of the Pink Ipe (Handroanthus impetiginosus, Bignoniaceae), a highly valued, ecologically keystone Neotropical timber forest tree.</title>
        <authorList>
            <person name="Silva-Junior O.B."/>
            <person name="Grattapaglia D."/>
            <person name="Novaes E."/>
            <person name="Collevatti R.G."/>
        </authorList>
    </citation>
    <scope>NUCLEOTIDE SEQUENCE [LARGE SCALE GENOMIC DNA]</scope>
    <source>
        <strain evidence="7">cv. UFG-1</strain>
    </source>
</reference>